<keyword evidence="14" id="KW-1185">Reference proteome</keyword>
<dbReference type="InterPro" id="IPR001841">
    <property type="entry name" value="Znf_RING"/>
</dbReference>
<dbReference type="PROSITE" id="PS51382">
    <property type="entry name" value="SPX"/>
    <property type="match status" value="1"/>
</dbReference>
<dbReference type="InterPro" id="IPR013083">
    <property type="entry name" value="Znf_RING/FYVE/PHD"/>
</dbReference>
<protein>
    <recommendedName>
        <fullName evidence="3">RING-type E3 ubiquitin transferase</fullName>
        <ecNumber evidence="3">2.3.2.27</ecNumber>
    </recommendedName>
</protein>
<evidence type="ECO:0000256" key="9">
    <source>
        <dbReference type="PROSITE-ProRule" id="PRU00175"/>
    </source>
</evidence>
<feature type="region of interest" description="Disordered" evidence="10">
    <location>
        <begin position="32"/>
        <end position="77"/>
    </location>
</feature>
<dbReference type="Proteomes" id="UP001327560">
    <property type="component" value="Chromosome 2"/>
</dbReference>
<keyword evidence="4" id="KW-0808">Transferase</keyword>
<evidence type="ECO:0000259" key="12">
    <source>
        <dbReference type="PROSITE" id="PS51382"/>
    </source>
</evidence>
<evidence type="ECO:0000256" key="5">
    <source>
        <dbReference type="ARBA" id="ARBA00022723"/>
    </source>
</evidence>
<dbReference type="Gene3D" id="3.30.40.10">
    <property type="entry name" value="Zinc/RING finger domain, C3HC4 (zinc finger)"/>
    <property type="match status" value="1"/>
</dbReference>
<proteinExistence type="predicted"/>
<comment type="catalytic activity">
    <reaction evidence="1">
        <text>S-ubiquitinyl-[E2 ubiquitin-conjugating enzyme]-L-cysteine + [acceptor protein]-L-lysine = [E2 ubiquitin-conjugating enzyme]-L-cysteine + N(6)-ubiquitinyl-[acceptor protein]-L-lysine.</text>
        <dbReference type="EC" id="2.3.2.27"/>
    </reaction>
</comment>
<dbReference type="GO" id="GO:0008270">
    <property type="term" value="F:zinc ion binding"/>
    <property type="evidence" value="ECO:0007669"/>
    <property type="project" value="UniProtKB-KW"/>
</dbReference>
<organism evidence="13 14">
    <name type="scientific">Canna indica</name>
    <name type="common">Indian-shot</name>
    <dbReference type="NCBI Taxonomy" id="4628"/>
    <lineage>
        <taxon>Eukaryota</taxon>
        <taxon>Viridiplantae</taxon>
        <taxon>Streptophyta</taxon>
        <taxon>Embryophyta</taxon>
        <taxon>Tracheophyta</taxon>
        <taxon>Spermatophyta</taxon>
        <taxon>Magnoliopsida</taxon>
        <taxon>Liliopsida</taxon>
        <taxon>Zingiberales</taxon>
        <taxon>Cannaceae</taxon>
        <taxon>Canna</taxon>
    </lineage>
</organism>
<dbReference type="PROSITE" id="PS00518">
    <property type="entry name" value="ZF_RING_1"/>
    <property type="match status" value="1"/>
</dbReference>
<dbReference type="PANTHER" id="PTHR46764:SF2">
    <property type="entry name" value="E3 UBIQUITIN-PROTEIN LIGASE BAH1-LIKE-RELATED"/>
    <property type="match status" value="1"/>
</dbReference>
<dbReference type="InterPro" id="IPR033326">
    <property type="entry name" value="BAH1"/>
</dbReference>
<dbReference type="AlphaFoldDB" id="A0AAQ3K1V5"/>
<evidence type="ECO:0000256" key="3">
    <source>
        <dbReference type="ARBA" id="ARBA00012483"/>
    </source>
</evidence>
<keyword evidence="6 9" id="KW-0863">Zinc-finger</keyword>
<keyword evidence="8" id="KW-0862">Zinc</keyword>
<feature type="domain" description="SPX" evidence="12">
    <location>
        <begin position="1"/>
        <end position="181"/>
    </location>
</feature>
<feature type="domain" description="RING-type" evidence="11">
    <location>
        <begin position="248"/>
        <end position="297"/>
    </location>
</feature>
<keyword evidence="7" id="KW-0833">Ubl conjugation pathway</keyword>
<dbReference type="Pfam" id="PF13445">
    <property type="entry name" value="zf-RING_UBOX"/>
    <property type="match status" value="1"/>
</dbReference>
<dbReference type="SMART" id="SM00184">
    <property type="entry name" value="RING"/>
    <property type="match status" value="1"/>
</dbReference>
<dbReference type="PANTHER" id="PTHR46764">
    <property type="entry name" value="E3 UBIQUITIN-PROTEIN LIGASE BAH1"/>
    <property type="match status" value="1"/>
</dbReference>
<accession>A0AAQ3K1V5</accession>
<dbReference type="InterPro" id="IPR017907">
    <property type="entry name" value="Znf_RING_CS"/>
</dbReference>
<dbReference type="EC" id="2.3.2.27" evidence="3"/>
<gene>
    <name evidence="13" type="ORF">Cni_G08191</name>
</gene>
<dbReference type="InterPro" id="IPR027370">
    <property type="entry name" value="Znf-RING_euk"/>
</dbReference>
<evidence type="ECO:0000256" key="1">
    <source>
        <dbReference type="ARBA" id="ARBA00000900"/>
    </source>
</evidence>
<evidence type="ECO:0000256" key="4">
    <source>
        <dbReference type="ARBA" id="ARBA00022679"/>
    </source>
</evidence>
<evidence type="ECO:0000256" key="2">
    <source>
        <dbReference type="ARBA" id="ARBA00004906"/>
    </source>
</evidence>
<keyword evidence="5" id="KW-0479">Metal-binding</keyword>
<dbReference type="GO" id="GO:0061630">
    <property type="term" value="F:ubiquitin protein ligase activity"/>
    <property type="evidence" value="ECO:0007669"/>
    <property type="project" value="UniProtKB-EC"/>
</dbReference>
<dbReference type="SUPFAM" id="SSF57850">
    <property type="entry name" value="RING/U-box"/>
    <property type="match status" value="1"/>
</dbReference>
<dbReference type="PROSITE" id="PS50089">
    <property type="entry name" value="ZF_RING_2"/>
    <property type="match status" value="1"/>
</dbReference>
<evidence type="ECO:0000313" key="13">
    <source>
        <dbReference type="EMBL" id="WOK99479.1"/>
    </source>
</evidence>
<dbReference type="EMBL" id="CP136891">
    <property type="protein sequence ID" value="WOK99479.1"/>
    <property type="molecule type" value="Genomic_DNA"/>
</dbReference>
<evidence type="ECO:0000256" key="6">
    <source>
        <dbReference type="ARBA" id="ARBA00022771"/>
    </source>
</evidence>
<evidence type="ECO:0000313" key="14">
    <source>
        <dbReference type="Proteomes" id="UP001327560"/>
    </source>
</evidence>
<sequence length="354" mass="40416">MYPNKFPNVDYKGLKKILRRCKNKKLLHANKEKELSAQKDNGASTNKQHKVHTIELPEPGLDDSASTSEQHKESTIKLSEPSQSECCVLCDEEFFAELSNKAEVISICFNTKVRPDNLRASSGLLRCMWRFRNCITDDQQVPVHEVRILADYIAMNSIAIKKILKKYDKIHGSAEGQNFKMRMRTRNIDLLQPPWIIELGAFYINSNASEYGQPGKHFPDFSCELFDEDPKLIMTISDSFEDEYSLTCSICWEILYNAYALECGHLFCKECVCSYASISTIEGPTRAPDGKECPYCRTAGVFKNAVSLKHLDLLVKTRFYNYCDIRVDRLLLLICEIAEMCIWALLSQIGLSDV</sequence>
<evidence type="ECO:0000256" key="8">
    <source>
        <dbReference type="ARBA" id="ARBA00022833"/>
    </source>
</evidence>
<evidence type="ECO:0000256" key="10">
    <source>
        <dbReference type="SAM" id="MobiDB-lite"/>
    </source>
</evidence>
<evidence type="ECO:0000256" key="7">
    <source>
        <dbReference type="ARBA" id="ARBA00022786"/>
    </source>
</evidence>
<name>A0AAQ3K1V5_9LILI</name>
<reference evidence="13 14" key="1">
    <citation type="submission" date="2023-10" db="EMBL/GenBank/DDBJ databases">
        <title>Chromosome-scale genome assembly provides insights into flower coloration mechanisms of Canna indica.</title>
        <authorList>
            <person name="Li C."/>
        </authorList>
    </citation>
    <scope>NUCLEOTIDE SEQUENCE [LARGE SCALE GENOMIC DNA]</scope>
    <source>
        <tissue evidence="13">Flower</tissue>
    </source>
</reference>
<comment type="pathway">
    <text evidence="2">Protein modification; protein ubiquitination.</text>
</comment>
<evidence type="ECO:0000259" key="11">
    <source>
        <dbReference type="PROSITE" id="PS50089"/>
    </source>
</evidence>
<dbReference type="InterPro" id="IPR004331">
    <property type="entry name" value="SPX_dom"/>
</dbReference>